<proteinExistence type="predicted"/>
<evidence type="ECO:0000256" key="2">
    <source>
        <dbReference type="SAM" id="SignalP"/>
    </source>
</evidence>
<feature type="chain" id="PRO_5002734141" description="HTH LytTR-type domain-containing protein" evidence="2">
    <location>
        <begin position="21"/>
        <end position="519"/>
    </location>
</feature>
<evidence type="ECO:0000313" key="4">
    <source>
        <dbReference type="EMBL" id="EDP97121.1"/>
    </source>
</evidence>
<dbReference type="PROSITE" id="PS50930">
    <property type="entry name" value="HTH_LYTTR"/>
    <property type="match status" value="1"/>
</dbReference>
<dbReference type="Pfam" id="PF04397">
    <property type="entry name" value="LytTR"/>
    <property type="match status" value="1"/>
</dbReference>
<protein>
    <recommendedName>
        <fullName evidence="3">HTH LytTR-type domain-containing protein</fullName>
    </recommendedName>
</protein>
<comment type="caution">
    <text evidence="4">The sequence shown here is derived from an EMBL/GenBank/DDBJ whole genome shotgun (WGS) entry which is preliminary data.</text>
</comment>
<dbReference type="HOGENOM" id="CLU_524560_0_0_10"/>
<keyword evidence="1" id="KW-0472">Membrane</keyword>
<keyword evidence="1" id="KW-0812">Transmembrane</keyword>
<dbReference type="AlphaFoldDB" id="A9DN64"/>
<name>A9DN64_9FLAO</name>
<evidence type="ECO:0000259" key="3">
    <source>
        <dbReference type="PROSITE" id="PS50930"/>
    </source>
</evidence>
<dbReference type="STRING" id="391587.KAOT1_18202"/>
<accession>A9DN64</accession>
<feature type="transmembrane region" description="Helical" evidence="1">
    <location>
        <begin position="371"/>
        <end position="392"/>
    </location>
</feature>
<dbReference type="Proteomes" id="UP000002945">
    <property type="component" value="Unassembled WGS sequence"/>
</dbReference>
<dbReference type="InterPro" id="IPR007492">
    <property type="entry name" value="LytTR_DNA-bd_dom"/>
</dbReference>
<dbReference type="PANTHER" id="PTHR37299:SF1">
    <property type="entry name" value="STAGE 0 SPORULATION PROTEIN A HOMOLOG"/>
    <property type="match status" value="1"/>
</dbReference>
<dbReference type="Gene3D" id="1.25.40.10">
    <property type="entry name" value="Tetratricopeptide repeat domain"/>
    <property type="match status" value="1"/>
</dbReference>
<gene>
    <name evidence="4" type="ORF">KAOT1_18202</name>
</gene>
<dbReference type="OrthoDB" id="2962330at2"/>
<keyword evidence="2" id="KW-0732">Signal</keyword>
<dbReference type="eggNOG" id="COG3279">
    <property type="taxonomic scope" value="Bacteria"/>
</dbReference>
<keyword evidence="1" id="KW-1133">Transmembrane helix</keyword>
<dbReference type="PANTHER" id="PTHR37299">
    <property type="entry name" value="TRANSCRIPTIONAL REGULATOR-RELATED"/>
    <property type="match status" value="1"/>
</dbReference>
<keyword evidence="5" id="KW-1185">Reference proteome</keyword>
<dbReference type="SUPFAM" id="SSF48452">
    <property type="entry name" value="TPR-like"/>
    <property type="match status" value="1"/>
</dbReference>
<organism evidence="4 5">
    <name type="scientific">Kordia algicida OT-1</name>
    <dbReference type="NCBI Taxonomy" id="391587"/>
    <lineage>
        <taxon>Bacteria</taxon>
        <taxon>Pseudomonadati</taxon>
        <taxon>Bacteroidota</taxon>
        <taxon>Flavobacteriia</taxon>
        <taxon>Flavobacteriales</taxon>
        <taxon>Flavobacteriaceae</taxon>
        <taxon>Kordia</taxon>
    </lineage>
</organism>
<evidence type="ECO:0000256" key="1">
    <source>
        <dbReference type="SAM" id="Phobius"/>
    </source>
</evidence>
<reference evidence="4 5" key="1">
    <citation type="journal article" date="2011" name="J. Bacteriol.">
        <title>Genome sequence of the algicidal bacterium Kordia algicida OT-1.</title>
        <authorList>
            <person name="Lee H.S."/>
            <person name="Kang S.G."/>
            <person name="Kwon K.K."/>
            <person name="Lee J.H."/>
            <person name="Kim S.J."/>
        </authorList>
    </citation>
    <scope>NUCLEOTIDE SEQUENCE [LARGE SCALE GENOMIC DNA]</scope>
    <source>
        <strain evidence="4 5">OT-1</strain>
    </source>
</reference>
<dbReference type="GO" id="GO:0003677">
    <property type="term" value="F:DNA binding"/>
    <property type="evidence" value="ECO:0007669"/>
    <property type="project" value="InterPro"/>
</dbReference>
<dbReference type="Gene3D" id="2.40.50.1020">
    <property type="entry name" value="LytTr DNA-binding domain"/>
    <property type="match status" value="1"/>
</dbReference>
<dbReference type="EMBL" id="ABIB01000002">
    <property type="protein sequence ID" value="EDP97121.1"/>
    <property type="molecule type" value="Genomic_DNA"/>
</dbReference>
<feature type="signal peptide" evidence="2">
    <location>
        <begin position="1"/>
        <end position="20"/>
    </location>
</feature>
<dbReference type="InterPro" id="IPR011990">
    <property type="entry name" value="TPR-like_helical_dom_sf"/>
</dbReference>
<feature type="domain" description="HTH LytTR-type" evidence="3">
    <location>
        <begin position="425"/>
        <end position="519"/>
    </location>
</feature>
<dbReference type="SMART" id="SM00850">
    <property type="entry name" value="LytTR"/>
    <property type="match status" value="1"/>
</dbReference>
<dbReference type="RefSeq" id="WP_007096174.1">
    <property type="nucleotide sequence ID" value="NZ_CP142125.1"/>
</dbReference>
<dbReference type="GO" id="GO:0000156">
    <property type="term" value="F:phosphorelay response regulator activity"/>
    <property type="evidence" value="ECO:0007669"/>
    <property type="project" value="InterPro"/>
</dbReference>
<dbReference type="InterPro" id="IPR046947">
    <property type="entry name" value="LytR-like"/>
</dbReference>
<evidence type="ECO:0000313" key="5">
    <source>
        <dbReference type="Proteomes" id="UP000002945"/>
    </source>
</evidence>
<sequence>MKRNTFFSLFFISCFLSVFGQTNQDHITDSILNAFKSYQLDKAKGFINDLENESLQKVFRSYWNFNKYGDFDPKFLAFKEQDFSPRNATIYSFIKGEYYKNSNQKKDSIRIYENYLKSLKGAIKTKDTVLAAAVFPKILKHLYYLHLTNFDELKKYSELYQSYQQDATDRYWYYYYTIVTKLANYEKVKKKSKVPIEVPHIDFKKLHDYAENDFYLQGQTYQLEGIYYNHFLRDYEKAARSFKKAIQNYNKEKAYYSQNRISGNELNLRIVLFKLKKYKEAIPYFKKALKNSMVEQKPVEEFRANEWLHKSYDSLQIVDSSLYYFRKMSLVKGQLDTFKYAKEVKEIENDYNWKEKEASLIAKNQALKSNMYILLPILGFIILALIFTFYLFKRYKSKSKTLESAQSETLEKIEELKKIVIKNHIVLKDKTKVYISDLMYIKSEDHYLRIFTNDTKSAFVRGKLSQIKEELPPNFIQSHRSYIINSNFIKQINKNHIILLDKTEIPLSRSHKNNFKDKP</sequence>